<dbReference type="Proteomes" id="UP001064087">
    <property type="component" value="Chromosome"/>
</dbReference>
<dbReference type="RefSeq" id="WP_165196822.1">
    <property type="nucleotide sequence ID" value="NZ_CP106738.1"/>
</dbReference>
<gene>
    <name evidence="1" type="ORF">N7U68_07430</name>
</gene>
<keyword evidence="2" id="KW-1185">Reference proteome</keyword>
<reference evidence="1" key="1">
    <citation type="submission" date="2022-10" db="EMBL/GenBank/DDBJ databases">
        <title>Roseovarius pelagicus sp. nov., isolated from Arctic seawater.</title>
        <authorList>
            <person name="Hong Y.W."/>
            <person name="Hwang C.Y."/>
        </authorList>
    </citation>
    <scope>NUCLEOTIDE SEQUENCE</scope>
    <source>
        <strain evidence="1">HL-MP18</strain>
    </source>
</reference>
<accession>A0ABY6DE81</accession>
<protein>
    <submittedName>
        <fullName evidence="1">DUF1127 domain-containing protein</fullName>
    </submittedName>
</protein>
<sequence length="76" mass="8552">MAFTTTKSTHSFNLMRAIYGALATVGHAMMRPADAKAENARRQISHLRALSDAELEARGIRREDIEYRVFSGSYYA</sequence>
<proteinExistence type="predicted"/>
<dbReference type="EMBL" id="CP106738">
    <property type="protein sequence ID" value="UXX84462.1"/>
    <property type="molecule type" value="Genomic_DNA"/>
</dbReference>
<organism evidence="1 2">
    <name type="scientific">Roseovarius pelagicus</name>
    <dbReference type="NCBI Taxonomy" id="2980108"/>
    <lineage>
        <taxon>Bacteria</taxon>
        <taxon>Pseudomonadati</taxon>
        <taxon>Pseudomonadota</taxon>
        <taxon>Alphaproteobacteria</taxon>
        <taxon>Rhodobacterales</taxon>
        <taxon>Roseobacteraceae</taxon>
        <taxon>Roseovarius</taxon>
    </lineage>
</organism>
<evidence type="ECO:0000313" key="1">
    <source>
        <dbReference type="EMBL" id="UXX84462.1"/>
    </source>
</evidence>
<evidence type="ECO:0000313" key="2">
    <source>
        <dbReference type="Proteomes" id="UP001064087"/>
    </source>
</evidence>
<name>A0ABY6DE81_9RHOB</name>